<dbReference type="RefSeq" id="WP_123233889.1">
    <property type="nucleotide sequence ID" value="NZ_RJSG01000002.1"/>
</dbReference>
<name>A0A3N0DUT7_9ACTN</name>
<reference evidence="2 3" key="1">
    <citation type="submission" date="2018-11" db="EMBL/GenBank/DDBJ databases">
        <authorList>
            <person name="Li F."/>
        </authorList>
    </citation>
    <scope>NUCLEOTIDE SEQUENCE [LARGE SCALE GENOMIC DNA]</scope>
    <source>
        <strain evidence="2 3">KIS18-7</strain>
    </source>
</reference>
<evidence type="ECO:0000259" key="1">
    <source>
        <dbReference type="Pfam" id="PF12146"/>
    </source>
</evidence>
<evidence type="ECO:0000313" key="3">
    <source>
        <dbReference type="Proteomes" id="UP000277094"/>
    </source>
</evidence>
<accession>A0A3N0DUT7</accession>
<comment type="caution">
    <text evidence="2">The sequence shown here is derived from an EMBL/GenBank/DDBJ whole genome shotgun (WGS) entry which is preliminary data.</text>
</comment>
<dbReference type="InterPro" id="IPR029058">
    <property type="entry name" value="AB_hydrolase_fold"/>
</dbReference>
<feature type="domain" description="Serine aminopeptidase S33" evidence="1">
    <location>
        <begin position="51"/>
        <end position="250"/>
    </location>
</feature>
<keyword evidence="2" id="KW-0378">Hydrolase</keyword>
<dbReference type="Pfam" id="PF12146">
    <property type="entry name" value="Hydrolase_4"/>
    <property type="match status" value="1"/>
</dbReference>
<dbReference type="PANTHER" id="PTHR11614">
    <property type="entry name" value="PHOSPHOLIPASE-RELATED"/>
    <property type="match status" value="1"/>
</dbReference>
<dbReference type="Gene3D" id="3.40.50.1820">
    <property type="entry name" value="alpha/beta hydrolase"/>
    <property type="match status" value="1"/>
</dbReference>
<evidence type="ECO:0000313" key="2">
    <source>
        <dbReference type="EMBL" id="RNL79387.1"/>
    </source>
</evidence>
<sequence length="323" mass="36074">MAPTHTEADSGPQDILGAPYVARTLQLKPDFEGEVVATLVHRPADGPSTGKAVLHVHGFADYFFQTAAADFWCNRGYDFYALDLRKYGRSLRPHQTPNYVDSLSTYYEELDQAFEAISANYRHIVLSAHSTGGLTVPLWAAERNLRINGMVLNAPWLDMQGDAVVRNVAMPAIQRLGVRRPLQQIPRKVSGFYARSIHRDHEGEWDFNLDWKPLQSWPVYAGWIRAIREGQLRVAAGIEVQSPILVLSSSRTGKPTSVIDPVVHSTDIVLDVEQIRRRAPLLGRHVTLAQIDGALHDVTLSRPAVRKVVFEEMATFLSAYVDG</sequence>
<proteinExistence type="predicted"/>
<dbReference type="OrthoDB" id="9801217at2"/>
<protein>
    <submittedName>
        <fullName evidence="2">Alpha/beta hydrolase</fullName>
    </submittedName>
</protein>
<dbReference type="AlphaFoldDB" id="A0A3N0DUT7"/>
<gene>
    <name evidence="2" type="ORF">EFL95_10385</name>
</gene>
<dbReference type="Proteomes" id="UP000277094">
    <property type="component" value="Unassembled WGS sequence"/>
</dbReference>
<keyword evidence="3" id="KW-1185">Reference proteome</keyword>
<dbReference type="InterPro" id="IPR022742">
    <property type="entry name" value="Hydrolase_4"/>
</dbReference>
<dbReference type="EMBL" id="RJSG01000002">
    <property type="protein sequence ID" value="RNL79387.1"/>
    <property type="molecule type" value="Genomic_DNA"/>
</dbReference>
<dbReference type="SUPFAM" id="SSF53474">
    <property type="entry name" value="alpha/beta-Hydrolases"/>
    <property type="match status" value="1"/>
</dbReference>
<dbReference type="InterPro" id="IPR051044">
    <property type="entry name" value="MAG_DAG_Lipase"/>
</dbReference>
<organism evidence="2 3">
    <name type="scientific">Nocardioides marmorisolisilvae</name>
    <dbReference type="NCBI Taxonomy" id="1542737"/>
    <lineage>
        <taxon>Bacteria</taxon>
        <taxon>Bacillati</taxon>
        <taxon>Actinomycetota</taxon>
        <taxon>Actinomycetes</taxon>
        <taxon>Propionibacteriales</taxon>
        <taxon>Nocardioidaceae</taxon>
        <taxon>Nocardioides</taxon>
    </lineage>
</organism>
<dbReference type="GO" id="GO:0016787">
    <property type="term" value="F:hydrolase activity"/>
    <property type="evidence" value="ECO:0007669"/>
    <property type="project" value="UniProtKB-KW"/>
</dbReference>